<proteinExistence type="predicted"/>
<name>A0A1W1BZ29_9ZZZZ</name>
<reference evidence="1" key="1">
    <citation type="submission" date="2016-10" db="EMBL/GenBank/DDBJ databases">
        <authorList>
            <person name="de Groot N.N."/>
        </authorList>
    </citation>
    <scope>NUCLEOTIDE SEQUENCE</scope>
</reference>
<sequence>MEIKINDYNMQNLEAFSELKKKDISTLINEALEEYFINEEKKLLEKNLADENAMTNLDYDEFWSGVEIDE</sequence>
<dbReference type="AlphaFoldDB" id="A0A1W1BZ29"/>
<accession>A0A1W1BZ29</accession>
<gene>
    <name evidence="1" type="ORF">MNB_SM-6-749</name>
</gene>
<evidence type="ECO:0000313" key="1">
    <source>
        <dbReference type="EMBL" id="SFV58737.1"/>
    </source>
</evidence>
<dbReference type="EMBL" id="FPHK01000034">
    <property type="protein sequence ID" value="SFV58737.1"/>
    <property type="molecule type" value="Genomic_DNA"/>
</dbReference>
<protein>
    <submittedName>
        <fullName evidence="1">Uncharacterized protein</fullName>
    </submittedName>
</protein>
<organism evidence="1">
    <name type="scientific">hydrothermal vent metagenome</name>
    <dbReference type="NCBI Taxonomy" id="652676"/>
    <lineage>
        <taxon>unclassified sequences</taxon>
        <taxon>metagenomes</taxon>
        <taxon>ecological metagenomes</taxon>
    </lineage>
</organism>